<dbReference type="Proteomes" id="UP000769157">
    <property type="component" value="Unassembled WGS sequence"/>
</dbReference>
<dbReference type="EMBL" id="JAEUBE010000087">
    <property type="protein sequence ID" value="KAH3670539.1"/>
    <property type="molecule type" value="Genomic_DNA"/>
</dbReference>
<comment type="caution">
    <text evidence="2">The sequence shown here is derived from an EMBL/GenBank/DDBJ whole genome shotgun (WGS) entry which is preliminary data.</text>
</comment>
<feature type="compositionally biased region" description="Basic residues" evidence="1">
    <location>
        <begin position="107"/>
        <end position="121"/>
    </location>
</feature>
<reference evidence="2" key="1">
    <citation type="journal article" date="2021" name="Open Biol.">
        <title>Shared evolutionary footprints suggest mitochondrial oxidative damage underlies multiple complex I losses in fungi.</title>
        <authorList>
            <person name="Schikora-Tamarit M.A."/>
            <person name="Marcet-Houben M."/>
            <person name="Nosek J."/>
            <person name="Gabaldon T."/>
        </authorList>
    </citation>
    <scope>NUCLEOTIDE SEQUENCE</scope>
    <source>
        <strain evidence="2">CBS6075</strain>
    </source>
</reference>
<dbReference type="RefSeq" id="XP_046063964.1">
    <property type="nucleotide sequence ID" value="XM_046201774.1"/>
</dbReference>
<proteinExistence type="predicted"/>
<name>A0A9P8PFJ6_9ASCO</name>
<protein>
    <submittedName>
        <fullName evidence="2">Uncharacterized protein</fullName>
    </submittedName>
</protein>
<gene>
    <name evidence="2" type="ORF">OGAPHI_001054</name>
</gene>
<evidence type="ECO:0000313" key="3">
    <source>
        <dbReference type="Proteomes" id="UP000769157"/>
    </source>
</evidence>
<sequence>MSKSVLPEYTDVTLPKAEVDELQDTKRKYERVKKAHKIGLGMLLFAGLCLFLNAPHDPPHHELRPFDHHGGEMHRVHEGVDAFEAHDFEHPATPPPMLGKDCGDKARKAHKMKGKGMKHHGGKEMKEMKHHGAKKAKEAKEAEKAEKSDKVEESREEDQSDAESDSDSDN</sequence>
<dbReference type="GeneID" id="70233022"/>
<feature type="region of interest" description="Disordered" evidence="1">
    <location>
        <begin position="87"/>
        <end position="170"/>
    </location>
</feature>
<evidence type="ECO:0000313" key="2">
    <source>
        <dbReference type="EMBL" id="KAH3670539.1"/>
    </source>
</evidence>
<accession>A0A9P8PFJ6</accession>
<organism evidence="2 3">
    <name type="scientific">Ogataea philodendri</name>
    <dbReference type="NCBI Taxonomy" id="1378263"/>
    <lineage>
        <taxon>Eukaryota</taxon>
        <taxon>Fungi</taxon>
        <taxon>Dikarya</taxon>
        <taxon>Ascomycota</taxon>
        <taxon>Saccharomycotina</taxon>
        <taxon>Pichiomycetes</taxon>
        <taxon>Pichiales</taxon>
        <taxon>Pichiaceae</taxon>
        <taxon>Ogataea</taxon>
    </lineage>
</organism>
<dbReference type="AlphaFoldDB" id="A0A9P8PFJ6"/>
<feature type="compositionally biased region" description="Acidic residues" evidence="1">
    <location>
        <begin position="154"/>
        <end position="170"/>
    </location>
</feature>
<keyword evidence="3" id="KW-1185">Reference proteome</keyword>
<reference evidence="2" key="2">
    <citation type="submission" date="2021-01" db="EMBL/GenBank/DDBJ databases">
        <authorList>
            <person name="Schikora-Tamarit M.A."/>
        </authorList>
    </citation>
    <scope>NUCLEOTIDE SEQUENCE</scope>
    <source>
        <strain evidence="2">CBS6075</strain>
    </source>
</reference>
<feature type="compositionally biased region" description="Basic and acidic residues" evidence="1">
    <location>
        <begin position="135"/>
        <end position="153"/>
    </location>
</feature>
<evidence type="ECO:0000256" key="1">
    <source>
        <dbReference type="SAM" id="MobiDB-lite"/>
    </source>
</evidence>
<dbReference type="OrthoDB" id="3996621at2759"/>